<name>A0A8S5PHJ4_9CAUD</name>
<evidence type="ECO:0000313" key="1">
    <source>
        <dbReference type="EMBL" id="DAE05849.1"/>
    </source>
</evidence>
<proteinExistence type="predicted"/>
<accession>A0A8S5PHJ4</accession>
<sequence length="32" mass="3898">MLCVFVAHNKIYFTTFCCNCQELFSFYFNFLC</sequence>
<organism evidence="1">
    <name type="scientific">Podoviridae sp. ctWeH21</name>
    <dbReference type="NCBI Taxonomy" id="2825255"/>
    <lineage>
        <taxon>Viruses</taxon>
        <taxon>Duplodnaviria</taxon>
        <taxon>Heunggongvirae</taxon>
        <taxon>Uroviricota</taxon>
        <taxon>Caudoviricetes</taxon>
    </lineage>
</organism>
<protein>
    <submittedName>
        <fullName evidence="1">Uncharacterized protein</fullName>
    </submittedName>
</protein>
<dbReference type="EMBL" id="BK015419">
    <property type="protein sequence ID" value="DAE05849.1"/>
    <property type="molecule type" value="Genomic_DNA"/>
</dbReference>
<reference evidence="1" key="1">
    <citation type="journal article" date="2021" name="Proc. Natl. Acad. Sci. U.S.A.">
        <title>A Catalog of Tens of Thousands of Viruses from Human Metagenomes Reveals Hidden Associations with Chronic Diseases.</title>
        <authorList>
            <person name="Tisza M.J."/>
            <person name="Buck C.B."/>
        </authorList>
    </citation>
    <scope>NUCLEOTIDE SEQUENCE</scope>
    <source>
        <strain evidence="1">CtWeH21</strain>
    </source>
</reference>